<dbReference type="PRINTS" id="PR00111">
    <property type="entry name" value="ABHYDROLASE"/>
</dbReference>
<proteinExistence type="predicted"/>
<dbReference type="Gene3D" id="3.40.50.1820">
    <property type="entry name" value="alpha/beta hydrolase"/>
    <property type="match status" value="1"/>
</dbReference>
<evidence type="ECO:0000259" key="1">
    <source>
        <dbReference type="Pfam" id="PF12697"/>
    </source>
</evidence>
<evidence type="ECO:0000313" key="3">
    <source>
        <dbReference type="Proteomes" id="UP000305836"/>
    </source>
</evidence>
<dbReference type="PANTHER" id="PTHR43689:SF8">
    <property type="entry name" value="ALPHA_BETA-HYDROLASES SUPERFAMILY PROTEIN"/>
    <property type="match status" value="1"/>
</dbReference>
<keyword evidence="3" id="KW-1185">Reference proteome</keyword>
<dbReference type="Proteomes" id="UP000305836">
    <property type="component" value="Unassembled WGS sequence"/>
</dbReference>
<comment type="caution">
    <text evidence="2">The sequence shown here is derived from an EMBL/GenBank/DDBJ whole genome shotgun (WGS) entry which is preliminary data.</text>
</comment>
<organism evidence="2 3">
    <name type="scientific">Kribbella jiaozuonensis</name>
    <dbReference type="NCBI Taxonomy" id="2575441"/>
    <lineage>
        <taxon>Bacteria</taxon>
        <taxon>Bacillati</taxon>
        <taxon>Actinomycetota</taxon>
        <taxon>Actinomycetes</taxon>
        <taxon>Propionibacteriales</taxon>
        <taxon>Kribbellaceae</taxon>
        <taxon>Kribbella</taxon>
    </lineage>
</organism>
<dbReference type="InterPro" id="IPR000073">
    <property type="entry name" value="AB_hydrolase_1"/>
</dbReference>
<dbReference type="Pfam" id="PF12697">
    <property type="entry name" value="Abhydrolase_6"/>
    <property type="match status" value="1"/>
</dbReference>
<dbReference type="EMBL" id="SZPZ01000007">
    <property type="protein sequence ID" value="TKK73625.1"/>
    <property type="molecule type" value="Genomic_DNA"/>
</dbReference>
<name>A0A4U3LDU1_9ACTN</name>
<dbReference type="PANTHER" id="PTHR43689">
    <property type="entry name" value="HYDROLASE"/>
    <property type="match status" value="1"/>
</dbReference>
<keyword evidence="2" id="KW-0378">Hydrolase</keyword>
<dbReference type="SUPFAM" id="SSF53474">
    <property type="entry name" value="alpha/beta-Hydrolases"/>
    <property type="match status" value="1"/>
</dbReference>
<gene>
    <name evidence="2" type="ORF">FDA38_40790</name>
</gene>
<dbReference type="OrthoDB" id="27092at2"/>
<dbReference type="GO" id="GO:0016787">
    <property type="term" value="F:hydrolase activity"/>
    <property type="evidence" value="ECO:0007669"/>
    <property type="project" value="UniProtKB-KW"/>
</dbReference>
<reference evidence="2 3" key="1">
    <citation type="submission" date="2019-04" db="EMBL/GenBank/DDBJ databases">
        <title>Kribbella sp. NEAU-THZ 27 nov., a novel actinomycete isolated from soil.</title>
        <authorList>
            <person name="Duan L."/>
        </authorList>
    </citation>
    <scope>NUCLEOTIDE SEQUENCE [LARGE SCALE GENOMIC DNA]</scope>
    <source>
        <strain evidence="3">NEAU-THZ27</strain>
    </source>
</reference>
<dbReference type="RefSeq" id="WP_137259535.1">
    <property type="nucleotide sequence ID" value="NZ_JBHSPQ010000006.1"/>
</dbReference>
<sequence length="265" mass="28577">MTGLAFQRTGTGPPLVLLHGIGSSRRVWSPVIDVLAEHLDVIAVDLPGFGESPPLDPGVEPHPAAIADKVAGFLDALGIIAPAVVGNSLGGWVALELAEVRPTASLVLISPAGLWPWGTPTYNRLSLRATRWLAYHWAEPVSRLVNHKVGRALVMRQVIGRPFRMSPELAREMVWDMASGPGFDATLEASRNRHYLAQPGPEVPITVAFGTRDLLLRRRSRHVEQLPLGARLELLPGCGHVPMSDDPSAVANLIMATARRVPTVV</sequence>
<evidence type="ECO:0000313" key="2">
    <source>
        <dbReference type="EMBL" id="TKK73625.1"/>
    </source>
</evidence>
<accession>A0A4U3LDU1</accession>
<feature type="domain" description="AB hydrolase-1" evidence="1">
    <location>
        <begin position="15"/>
        <end position="252"/>
    </location>
</feature>
<protein>
    <submittedName>
        <fullName evidence="2">Alpha/beta fold hydrolase</fullName>
    </submittedName>
</protein>
<dbReference type="InterPro" id="IPR029058">
    <property type="entry name" value="AB_hydrolase_fold"/>
</dbReference>
<dbReference type="AlphaFoldDB" id="A0A4U3LDU1"/>